<keyword evidence="2" id="KW-1185">Reference proteome</keyword>
<sequence length="39" mass="4539">LLLSQSQSSREEERKIERNSHRQISPFLLFTGPPFISLP</sequence>
<evidence type="ECO:0000313" key="1">
    <source>
        <dbReference type="EMBL" id="MBA0756642.1"/>
    </source>
</evidence>
<reference evidence="1 2" key="1">
    <citation type="journal article" date="2019" name="Genome Biol. Evol.">
        <title>Insights into the evolution of the New World diploid cottons (Gossypium, subgenus Houzingenia) based on genome sequencing.</title>
        <authorList>
            <person name="Grover C.E."/>
            <person name="Arick M.A. 2nd"/>
            <person name="Thrash A."/>
            <person name="Conover J.L."/>
            <person name="Sanders W.S."/>
            <person name="Peterson D.G."/>
            <person name="Frelichowski J.E."/>
            <person name="Scheffler J.A."/>
            <person name="Scheffler B.E."/>
            <person name="Wendel J.F."/>
        </authorList>
    </citation>
    <scope>NUCLEOTIDE SEQUENCE [LARGE SCALE GENOMIC DNA]</scope>
    <source>
        <strain evidence="1">5</strain>
        <tissue evidence="1">Leaf</tissue>
    </source>
</reference>
<accession>A0A7J9D7F9</accession>
<protein>
    <submittedName>
        <fullName evidence="1">Uncharacterized protein</fullName>
    </submittedName>
</protein>
<dbReference type="EMBL" id="JABEZY010275169">
    <property type="protein sequence ID" value="MBA0756642.1"/>
    <property type="molecule type" value="Genomic_DNA"/>
</dbReference>
<dbReference type="AlphaFoldDB" id="A0A7J9D7F9"/>
<name>A0A7J9D7F9_GOSGO</name>
<feature type="non-terminal residue" evidence="1">
    <location>
        <position position="1"/>
    </location>
</feature>
<evidence type="ECO:0000313" key="2">
    <source>
        <dbReference type="Proteomes" id="UP000593579"/>
    </source>
</evidence>
<organism evidence="1 2">
    <name type="scientific">Gossypium gossypioides</name>
    <name type="common">Mexican cotton</name>
    <name type="synonym">Selera gossypioides</name>
    <dbReference type="NCBI Taxonomy" id="34282"/>
    <lineage>
        <taxon>Eukaryota</taxon>
        <taxon>Viridiplantae</taxon>
        <taxon>Streptophyta</taxon>
        <taxon>Embryophyta</taxon>
        <taxon>Tracheophyta</taxon>
        <taxon>Spermatophyta</taxon>
        <taxon>Magnoliopsida</taxon>
        <taxon>eudicotyledons</taxon>
        <taxon>Gunneridae</taxon>
        <taxon>Pentapetalae</taxon>
        <taxon>rosids</taxon>
        <taxon>malvids</taxon>
        <taxon>Malvales</taxon>
        <taxon>Malvaceae</taxon>
        <taxon>Malvoideae</taxon>
        <taxon>Gossypium</taxon>
    </lineage>
</organism>
<comment type="caution">
    <text evidence="1">The sequence shown here is derived from an EMBL/GenBank/DDBJ whole genome shotgun (WGS) entry which is preliminary data.</text>
</comment>
<feature type="non-terminal residue" evidence="1">
    <location>
        <position position="39"/>
    </location>
</feature>
<proteinExistence type="predicted"/>
<dbReference type="Proteomes" id="UP000593579">
    <property type="component" value="Unassembled WGS sequence"/>
</dbReference>
<gene>
    <name evidence="1" type="ORF">Gogos_020892</name>
</gene>